<dbReference type="CDD" id="cd15831">
    <property type="entry name" value="BTAD"/>
    <property type="match status" value="1"/>
</dbReference>
<name>A0ABW1CYY7_9ACTN</name>
<dbReference type="Pfam" id="PF00486">
    <property type="entry name" value="Trans_reg_C"/>
    <property type="match status" value="1"/>
</dbReference>
<dbReference type="EMBL" id="JBHSPA010000059">
    <property type="protein sequence ID" value="MFC5830942.1"/>
    <property type="molecule type" value="Genomic_DNA"/>
</dbReference>
<dbReference type="InterPro" id="IPR016032">
    <property type="entry name" value="Sig_transdc_resp-reg_C-effctor"/>
</dbReference>
<keyword evidence="8" id="KW-1185">Reference proteome</keyword>
<dbReference type="PANTHER" id="PTHR35807:SF1">
    <property type="entry name" value="TRANSCRIPTIONAL REGULATOR REDD"/>
    <property type="match status" value="1"/>
</dbReference>
<dbReference type="InterPro" id="IPR036388">
    <property type="entry name" value="WH-like_DNA-bd_sf"/>
</dbReference>
<evidence type="ECO:0000313" key="7">
    <source>
        <dbReference type="EMBL" id="MFC5830942.1"/>
    </source>
</evidence>
<keyword evidence="2" id="KW-0805">Transcription regulation</keyword>
<dbReference type="Pfam" id="PF03704">
    <property type="entry name" value="BTAD"/>
    <property type="match status" value="1"/>
</dbReference>
<dbReference type="InterPro" id="IPR005158">
    <property type="entry name" value="BTAD"/>
</dbReference>
<dbReference type="RefSeq" id="WP_379520424.1">
    <property type="nucleotide sequence ID" value="NZ_JBHSPA010000059.1"/>
</dbReference>
<gene>
    <name evidence="7" type="ORF">ACFPZ3_44425</name>
</gene>
<dbReference type="PRINTS" id="PR00364">
    <property type="entry name" value="DISEASERSIST"/>
</dbReference>
<keyword evidence="3" id="KW-0238">DNA-binding</keyword>
<dbReference type="InterPro" id="IPR027417">
    <property type="entry name" value="P-loop_NTPase"/>
</dbReference>
<comment type="caution">
    <text evidence="7">The sequence shown here is derived from an EMBL/GenBank/DDBJ whole genome shotgun (WGS) entry which is preliminary data.</text>
</comment>
<dbReference type="SMART" id="SM01043">
    <property type="entry name" value="BTAD"/>
    <property type="match status" value="1"/>
</dbReference>
<dbReference type="PANTHER" id="PTHR35807">
    <property type="entry name" value="TRANSCRIPTIONAL REGULATOR REDD-RELATED"/>
    <property type="match status" value="1"/>
</dbReference>
<dbReference type="InterPro" id="IPR011990">
    <property type="entry name" value="TPR-like_helical_dom_sf"/>
</dbReference>
<evidence type="ECO:0000259" key="5">
    <source>
        <dbReference type="SMART" id="SM00862"/>
    </source>
</evidence>
<protein>
    <submittedName>
        <fullName evidence="7">BTAD domain-containing putative transcriptional regulator</fullName>
    </submittedName>
</protein>
<reference evidence="8" key="1">
    <citation type="journal article" date="2019" name="Int. J. Syst. Evol. Microbiol.">
        <title>The Global Catalogue of Microorganisms (GCM) 10K type strain sequencing project: providing services to taxonomists for standard genome sequencing and annotation.</title>
        <authorList>
            <consortium name="The Broad Institute Genomics Platform"/>
            <consortium name="The Broad Institute Genome Sequencing Center for Infectious Disease"/>
            <person name="Wu L."/>
            <person name="Ma J."/>
        </authorList>
    </citation>
    <scope>NUCLEOTIDE SEQUENCE [LARGE SCALE GENOMIC DNA]</scope>
    <source>
        <strain evidence="8">CCUG 53903</strain>
    </source>
</reference>
<dbReference type="SUPFAM" id="SSF48452">
    <property type="entry name" value="TPR-like"/>
    <property type="match status" value="1"/>
</dbReference>
<evidence type="ECO:0000256" key="4">
    <source>
        <dbReference type="ARBA" id="ARBA00023163"/>
    </source>
</evidence>
<dbReference type="SUPFAM" id="SSF52540">
    <property type="entry name" value="P-loop containing nucleoside triphosphate hydrolases"/>
    <property type="match status" value="1"/>
</dbReference>
<dbReference type="Gene3D" id="3.40.50.300">
    <property type="entry name" value="P-loop containing nucleotide triphosphate hydrolases"/>
    <property type="match status" value="1"/>
</dbReference>
<dbReference type="SUPFAM" id="SSF46894">
    <property type="entry name" value="C-terminal effector domain of the bipartite response regulators"/>
    <property type="match status" value="1"/>
</dbReference>
<dbReference type="InterPro" id="IPR001867">
    <property type="entry name" value="OmpR/PhoB-type_DNA-bd"/>
</dbReference>
<dbReference type="Gene3D" id="1.10.10.10">
    <property type="entry name" value="Winged helix-like DNA-binding domain superfamily/Winged helix DNA-binding domain"/>
    <property type="match status" value="1"/>
</dbReference>
<feature type="domain" description="Bacterial transcriptional activator" evidence="6">
    <location>
        <begin position="101"/>
        <end position="246"/>
    </location>
</feature>
<evidence type="ECO:0000313" key="8">
    <source>
        <dbReference type="Proteomes" id="UP001596058"/>
    </source>
</evidence>
<dbReference type="SMART" id="SM00862">
    <property type="entry name" value="Trans_reg_C"/>
    <property type="match status" value="1"/>
</dbReference>
<sequence length="613" mass="66493">MSTAASSRLYCSILGPLQVRVDERDAVIGAPKQRLLLALLLCRVNAVVPAADLIDALWGEIPPRTARKNLQVYVSALRKIAGDRIDFHGWGYRFRAGPDELDLLRFKELARTGRSAIHGGNLAAAAELLGDAVGMWRDQPLTEFAHVPQVVREMARFTDLFLSIYEDWAELEIELGHHVEALSSLDVLPARFPTRERIAAARMTALARCGRASEALSHFEELRRHLATEMGIDPSPVLKSLYQDILTGVVARSAPPAAGVGAGVGGGGGGGPGTVRIPALANQLPRDIGDFVGRKAEIHRIMDEPAAVILITGEPGIGKTALAVHVAHTLTPAYPDGALVVPLWRRGGGSHAIRDLQHEILEAVGVSTAGVHDEDVLASVWRSWLAKRRVLLILDDAPDESSVRMLLPGSGDSRVLATSRSRLSGLESVARIGLGELSAAEGVEFLVKQIGRERVLADRPALTALFDRYGRSPLMLRLLGGRFARLPHVPLGLLIERLTRAESVLDEFAAGDVSLRERFEEFYNRTSWPHRQAFVALGALDGPPFSHEELVAALDGPEAPAERVIESLLEANVLSMPDREIDVAAEVTAHSLMYTMSPLAHLFATELRRALDV</sequence>
<feature type="domain" description="OmpR/PhoB-type" evidence="5">
    <location>
        <begin position="25"/>
        <end position="94"/>
    </location>
</feature>
<dbReference type="Proteomes" id="UP001596058">
    <property type="component" value="Unassembled WGS sequence"/>
</dbReference>
<evidence type="ECO:0000259" key="6">
    <source>
        <dbReference type="SMART" id="SM01043"/>
    </source>
</evidence>
<keyword evidence="4" id="KW-0804">Transcription</keyword>
<comment type="similarity">
    <text evidence="1">Belongs to the AfsR/DnrI/RedD regulatory family.</text>
</comment>
<organism evidence="7 8">
    <name type="scientific">Nonomuraea insulae</name>
    <dbReference type="NCBI Taxonomy" id="1616787"/>
    <lineage>
        <taxon>Bacteria</taxon>
        <taxon>Bacillati</taxon>
        <taxon>Actinomycetota</taxon>
        <taxon>Actinomycetes</taxon>
        <taxon>Streptosporangiales</taxon>
        <taxon>Streptosporangiaceae</taxon>
        <taxon>Nonomuraea</taxon>
    </lineage>
</organism>
<dbReference type="InterPro" id="IPR051677">
    <property type="entry name" value="AfsR-DnrI-RedD_regulator"/>
</dbReference>
<proteinExistence type="inferred from homology"/>
<dbReference type="Pfam" id="PF00931">
    <property type="entry name" value="NB-ARC"/>
    <property type="match status" value="1"/>
</dbReference>
<dbReference type="Gene3D" id="1.25.40.10">
    <property type="entry name" value="Tetratricopeptide repeat domain"/>
    <property type="match status" value="1"/>
</dbReference>
<accession>A0ABW1CYY7</accession>
<evidence type="ECO:0000256" key="3">
    <source>
        <dbReference type="ARBA" id="ARBA00023125"/>
    </source>
</evidence>
<evidence type="ECO:0000256" key="1">
    <source>
        <dbReference type="ARBA" id="ARBA00005820"/>
    </source>
</evidence>
<dbReference type="InterPro" id="IPR002182">
    <property type="entry name" value="NB-ARC"/>
</dbReference>
<evidence type="ECO:0000256" key="2">
    <source>
        <dbReference type="ARBA" id="ARBA00023015"/>
    </source>
</evidence>